<dbReference type="Gene3D" id="3.40.190.150">
    <property type="entry name" value="Bordetella uptake gene, domain 1"/>
    <property type="match status" value="1"/>
</dbReference>
<gene>
    <name evidence="2" type="ORF">P5G52_16135</name>
</gene>
<protein>
    <submittedName>
        <fullName evidence="2">Tripartite tricarboxylate transporter substrate-binding protein</fullName>
    </submittedName>
</protein>
<evidence type="ECO:0000313" key="2">
    <source>
        <dbReference type="EMBL" id="MDN4612399.1"/>
    </source>
</evidence>
<evidence type="ECO:0000256" key="1">
    <source>
        <dbReference type="ARBA" id="ARBA00006987"/>
    </source>
</evidence>
<dbReference type="SUPFAM" id="SSF53850">
    <property type="entry name" value="Periplasmic binding protein-like II"/>
    <property type="match status" value="1"/>
</dbReference>
<dbReference type="PIRSF" id="PIRSF017082">
    <property type="entry name" value="YflP"/>
    <property type="match status" value="1"/>
</dbReference>
<dbReference type="CDD" id="cd07012">
    <property type="entry name" value="PBP2_Bug_TTT"/>
    <property type="match status" value="1"/>
</dbReference>
<dbReference type="Proteomes" id="UP001174209">
    <property type="component" value="Unassembled WGS sequence"/>
</dbReference>
<dbReference type="Gene3D" id="3.40.190.10">
    <property type="entry name" value="Periplasmic binding protein-like II"/>
    <property type="match status" value="1"/>
</dbReference>
<dbReference type="InterPro" id="IPR005064">
    <property type="entry name" value="BUG"/>
</dbReference>
<dbReference type="InterPro" id="IPR042100">
    <property type="entry name" value="Bug_dom1"/>
</dbReference>
<comment type="caution">
    <text evidence="2">The sequence shown here is derived from an EMBL/GenBank/DDBJ whole genome shotgun (WGS) entry which is preliminary data.</text>
</comment>
<sequence length="351" mass="36508">MTRITHSAVHLKEENITMIDRTTARRSTLTTLALVSALALSACSSMTQSTTASDEEGSIEKLNIVVPADPGGGWDQTGRAMETDLKENELVGSASVVNVGGAGGTNGLAKLATETDPNTLMVMGYVMVGAVETNNAANRIEDTTPIARLTEEPLVVVVPANSPYQTIDDLLSDIQAKGQGVSITGGSAGGADHILAGSILKEAGIAPDNLNYIPYSGGGESLAALLGNKVNAGISGVGEYAEQVESGKLRALAVSGEEAAPQLPDTPTLTDEGIDLVLTNWRGVVAPGSIDEAQAEKLTALVTDLHETDTWKATLEENNWSDAFLAGEEFQSFLDEDIASVKTTLTDIGLL</sequence>
<keyword evidence="3" id="KW-1185">Reference proteome</keyword>
<accession>A0ABT8K4K6</accession>
<dbReference type="PANTHER" id="PTHR42928">
    <property type="entry name" value="TRICARBOXYLATE-BINDING PROTEIN"/>
    <property type="match status" value="1"/>
</dbReference>
<proteinExistence type="inferred from homology"/>
<dbReference type="PANTHER" id="PTHR42928:SF3">
    <property type="entry name" value="UPF0065 PROTEIN YFLP"/>
    <property type="match status" value="1"/>
</dbReference>
<reference evidence="2" key="1">
    <citation type="submission" date="2023-06" db="EMBL/GenBank/DDBJ databases">
        <title>MT1 and MT2 Draft Genomes of Novel Species.</title>
        <authorList>
            <person name="Venkateswaran K."/>
        </authorList>
    </citation>
    <scope>NUCLEOTIDE SEQUENCE</scope>
    <source>
        <strain evidence="2">IIF3SC-B10</strain>
    </source>
</reference>
<evidence type="ECO:0000313" key="3">
    <source>
        <dbReference type="Proteomes" id="UP001174209"/>
    </source>
</evidence>
<comment type="similarity">
    <text evidence="1">Belongs to the UPF0065 (bug) family.</text>
</comment>
<dbReference type="RefSeq" id="WP_301229398.1">
    <property type="nucleotide sequence ID" value="NZ_JAROCG010000002.1"/>
</dbReference>
<name>A0ABT8K4K6_9MICC</name>
<dbReference type="EMBL" id="JAROCG010000002">
    <property type="protein sequence ID" value="MDN4612399.1"/>
    <property type="molecule type" value="Genomic_DNA"/>
</dbReference>
<dbReference type="Pfam" id="PF03401">
    <property type="entry name" value="TctC"/>
    <property type="match status" value="1"/>
</dbReference>
<organism evidence="2 3">
    <name type="scientific">Arthrobacter burdickii</name>
    <dbReference type="NCBI Taxonomy" id="3035920"/>
    <lineage>
        <taxon>Bacteria</taxon>
        <taxon>Bacillati</taxon>
        <taxon>Actinomycetota</taxon>
        <taxon>Actinomycetes</taxon>
        <taxon>Micrococcales</taxon>
        <taxon>Micrococcaceae</taxon>
        <taxon>Arthrobacter</taxon>
    </lineage>
</organism>